<dbReference type="Proteomes" id="UP001165740">
    <property type="component" value="Chromosome 14"/>
</dbReference>
<dbReference type="InterPro" id="IPR039859">
    <property type="entry name" value="PFA4/ZDH16/20/ERF2-like"/>
</dbReference>
<keyword evidence="3 7" id="KW-0812">Transmembrane</keyword>
<feature type="transmembrane region" description="Helical" evidence="7">
    <location>
        <begin position="146"/>
        <end position="167"/>
    </location>
</feature>
<evidence type="ECO:0000256" key="3">
    <source>
        <dbReference type="ARBA" id="ARBA00022692"/>
    </source>
</evidence>
<evidence type="ECO:0000256" key="4">
    <source>
        <dbReference type="ARBA" id="ARBA00022989"/>
    </source>
</evidence>
<keyword evidence="9" id="KW-1185">Reference proteome</keyword>
<comment type="similarity">
    <text evidence="7">Belongs to the DHHC palmitoyltransferase family.</text>
</comment>
<keyword evidence="2 7" id="KW-0808">Transferase</keyword>
<gene>
    <name evidence="10" type="primary">LOC106074069</name>
</gene>
<proteinExistence type="inferred from homology"/>
<comment type="catalytic activity">
    <reaction evidence="7">
        <text>L-cysteinyl-[protein] + hexadecanoyl-CoA = S-hexadecanoyl-L-cysteinyl-[protein] + CoA</text>
        <dbReference type="Rhea" id="RHEA:36683"/>
        <dbReference type="Rhea" id="RHEA-COMP:10131"/>
        <dbReference type="Rhea" id="RHEA-COMP:11032"/>
        <dbReference type="ChEBI" id="CHEBI:29950"/>
        <dbReference type="ChEBI" id="CHEBI:57287"/>
        <dbReference type="ChEBI" id="CHEBI:57379"/>
        <dbReference type="ChEBI" id="CHEBI:74151"/>
        <dbReference type="EC" id="2.3.1.225"/>
    </reaction>
</comment>
<evidence type="ECO:0000256" key="7">
    <source>
        <dbReference type="RuleBase" id="RU079119"/>
    </source>
</evidence>
<comment type="domain">
    <text evidence="7">The DHHC domain is required for palmitoyltransferase activity.</text>
</comment>
<evidence type="ECO:0000256" key="1">
    <source>
        <dbReference type="ARBA" id="ARBA00004141"/>
    </source>
</evidence>
<dbReference type="GeneID" id="106074069"/>
<dbReference type="EC" id="2.3.1.225" evidence="7"/>
<evidence type="ECO:0000259" key="8">
    <source>
        <dbReference type="Pfam" id="PF01529"/>
    </source>
</evidence>
<keyword evidence="5 7" id="KW-0472">Membrane</keyword>
<evidence type="ECO:0000256" key="5">
    <source>
        <dbReference type="ARBA" id="ARBA00023136"/>
    </source>
</evidence>
<dbReference type="GO" id="GO:0016020">
    <property type="term" value="C:membrane"/>
    <property type="evidence" value="ECO:0007669"/>
    <property type="project" value="UniProtKB-SubCell"/>
</dbReference>
<evidence type="ECO:0000313" key="9">
    <source>
        <dbReference type="Proteomes" id="UP001165740"/>
    </source>
</evidence>
<protein>
    <recommendedName>
        <fullName evidence="7">Palmitoyltransferase</fullName>
        <ecNumber evidence="7">2.3.1.225</ecNumber>
    </recommendedName>
</protein>
<sequence length="266" mass="30718">MAVCRLDPCGIICIFITYTSIFYADYVVVQHLVIPTMTESLWGAFCVVFFNTIVLLMTVSHLRAVLSDPGVVPIPKTSMDFSDIHSENAKRKTNDGWTVCMKCETYRPPRAHHCRVCRRCVRRMDHHCPWINNCVGEYNQRFFIQFLFYVGMASVFAITMVIVSWTLEPKVKKEIKHTKLIHSVILVIESILFGLFVIAIGCDQMSAILHDETAVEHVKKEGHVRVRKSRLTLLQEVFGRSHPILWLWPFQMDRPKDTSDAILYNI</sequence>
<feature type="transmembrane region" description="Helical" evidence="7">
    <location>
        <begin position="40"/>
        <end position="59"/>
    </location>
</feature>
<dbReference type="Pfam" id="PF01529">
    <property type="entry name" value="DHHC"/>
    <property type="match status" value="1"/>
</dbReference>
<accession>A0A9W2YVP9</accession>
<evidence type="ECO:0000313" key="10">
    <source>
        <dbReference type="RefSeq" id="XP_055866792.1"/>
    </source>
</evidence>
<organism evidence="9 10">
    <name type="scientific">Biomphalaria glabrata</name>
    <name type="common">Bloodfluke planorb</name>
    <name type="synonym">Freshwater snail</name>
    <dbReference type="NCBI Taxonomy" id="6526"/>
    <lineage>
        <taxon>Eukaryota</taxon>
        <taxon>Metazoa</taxon>
        <taxon>Spiralia</taxon>
        <taxon>Lophotrochozoa</taxon>
        <taxon>Mollusca</taxon>
        <taxon>Gastropoda</taxon>
        <taxon>Heterobranchia</taxon>
        <taxon>Euthyneura</taxon>
        <taxon>Panpulmonata</taxon>
        <taxon>Hygrophila</taxon>
        <taxon>Lymnaeoidea</taxon>
        <taxon>Planorbidae</taxon>
        <taxon>Biomphalaria</taxon>
    </lineage>
</organism>
<feature type="domain" description="Palmitoyltransferase DHHC" evidence="8">
    <location>
        <begin position="95"/>
        <end position="220"/>
    </location>
</feature>
<dbReference type="OrthoDB" id="331948at2759"/>
<dbReference type="GO" id="GO:0019706">
    <property type="term" value="F:protein-cysteine S-palmitoyltransferase activity"/>
    <property type="evidence" value="ECO:0007669"/>
    <property type="project" value="UniProtKB-EC"/>
</dbReference>
<evidence type="ECO:0000256" key="2">
    <source>
        <dbReference type="ARBA" id="ARBA00022679"/>
    </source>
</evidence>
<dbReference type="AlphaFoldDB" id="A0A9W2YVP9"/>
<dbReference type="OMA" id="CGKSHPI"/>
<name>A0A9W2YVP9_BIOGL</name>
<dbReference type="RefSeq" id="XP_055866792.1">
    <property type="nucleotide sequence ID" value="XM_056010817.1"/>
</dbReference>
<comment type="subcellular location">
    <subcellularLocation>
        <location evidence="1">Membrane</location>
        <topology evidence="1">Multi-pass membrane protein</topology>
    </subcellularLocation>
</comment>
<feature type="transmembrane region" description="Helical" evidence="7">
    <location>
        <begin position="12"/>
        <end position="34"/>
    </location>
</feature>
<reference evidence="10" key="1">
    <citation type="submission" date="2025-08" db="UniProtKB">
        <authorList>
            <consortium name="RefSeq"/>
        </authorList>
    </citation>
    <scope>IDENTIFICATION</scope>
</reference>
<feature type="transmembrane region" description="Helical" evidence="7">
    <location>
        <begin position="179"/>
        <end position="200"/>
    </location>
</feature>
<dbReference type="InterPro" id="IPR001594">
    <property type="entry name" value="Palmitoyltrfase_DHHC"/>
</dbReference>
<keyword evidence="4 7" id="KW-1133">Transmembrane helix</keyword>
<dbReference type="PROSITE" id="PS50216">
    <property type="entry name" value="DHHC"/>
    <property type="match status" value="1"/>
</dbReference>
<keyword evidence="6 7" id="KW-0012">Acyltransferase</keyword>
<evidence type="ECO:0000256" key="6">
    <source>
        <dbReference type="ARBA" id="ARBA00023315"/>
    </source>
</evidence>
<dbReference type="PANTHER" id="PTHR12246">
    <property type="entry name" value="PALMITOYLTRANSFERASE ZDHHC16"/>
    <property type="match status" value="1"/>
</dbReference>